<dbReference type="GO" id="GO:0042558">
    <property type="term" value="P:pteridine-containing compound metabolic process"/>
    <property type="evidence" value="ECO:0007669"/>
    <property type="project" value="InterPro"/>
</dbReference>
<dbReference type="GO" id="GO:0032259">
    <property type="term" value="P:methylation"/>
    <property type="evidence" value="ECO:0007669"/>
    <property type="project" value="UniProtKB-KW"/>
</dbReference>
<evidence type="ECO:0000313" key="3">
    <source>
        <dbReference type="Proteomes" id="UP000028027"/>
    </source>
</evidence>
<feature type="non-terminal residue" evidence="2">
    <location>
        <position position="69"/>
    </location>
</feature>
<evidence type="ECO:0000259" key="1">
    <source>
        <dbReference type="PROSITE" id="PS50972"/>
    </source>
</evidence>
<feature type="domain" description="Pterin-binding" evidence="1">
    <location>
        <begin position="21"/>
        <end position="69"/>
    </location>
</feature>
<dbReference type="AlphaFoldDB" id="A0A081S314"/>
<dbReference type="SUPFAM" id="SSF51717">
    <property type="entry name" value="Dihydropteroate synthetase-like"/>
    <property type="match status" value="1"/>
</dbReference>
<evidence type="ECO:0000313" key="2">
    <source>
        <dbReference type="EMBL" id="KER05317.1"/>
    </source>
</evidence>
<dbReference type="Gene3D" id="3.20.20.20">
    <property type="entry name" value="Dihydropteroate synthase-like"/>
    <property type="match status" value="1"/>
</dbReference>
<accession>A0A081S314</accession>
<gene>
    <name evidence="2" type="ORF">AAA799E16_02045</name>
</gene>
<dbReference type="InterPro" id="IPR000489">
    <property type="entry name" value="Pterin-binding_dom"/>
</dbReference>
<keyword evidence="2" id="KW-0489">Methyltransferase</keyword>
<dbReference type="EC" id="2.1.1.13" evidence="2"/>
<reference evidence="2 3" key="1">
    <citation type="submission" date="2014-06" db="EMBL/GenBank/DDBJ databases">
        <authorList>
            <person name="Ngugi D.K."/>
            <person name="Blom J."/>
            <person name="Alam I."/>
            <person name="Rashid M."/>
            <person name="Ba Alawi W."/>
            <person name="Zhang G."/>
            <person name="Hikmawan T."/>
            <person name="Guan Y."/>
            <person name="Antunes A."/>
            <person name="Siam R."/>
            <person name="Eldorry H."/>
            <person name="Bajic V."/>
            <person name="Stingl U."/>
        </authorList>
    </citation>
    <scope>NUCLEOTIDE SEQUENCE [LARGE SCALE GENOMIC DNA]</scope>
    <source>
        <strain evidence="2">SCGC AAA799-E16</strain>
    </source>
</reference>
<keyword evidence="2" id="KW-0808">Transferase</keyword>
<dbReference type="InterPro" id="IPR011005">
    <property type="entry name" value="Dihydropteroate_synth-like_sf"/>
</dbReference>
<keyword evidence="3" id="KW-1185">Reference proteome</keyword>
<dbReference type="Proteomes" id="UP000028027">
    <property type="component" value="Unassembled WGS sequence"/>
</dbReference>
<dbReference type="GO" id="GO:0008705">
    <property type="term" value="F:methionine synthase activity"/>
    <property type="evidence" value="ECO:0007669"/>
    <property type="project" value="UniProtKB-EC"/>
</dbReference>
<proteinExistence type="predicted"/>
<name>A0A081S314_9ARCH</name>
<comment type="caution">
    <text evidence="2">The sequence shown here is derived from an EMBL/GenBank/DDBJ whole genome shotgun (WGS) entry which is preliminary data.</text>
</comment>
<dbReference type="EMBL" id="JNVL01000129">
    <property type="protein sequence ID" value="KER05317.1"/>
    <property type="molecule type" value="Genomic_DNA"/>
</dbReference>
<organism evidence="2 3">
    <name type="scientific">Marine Group I thaumarchaeote SCGC AAA799-E16</name>
    <dbReference type="NCBI Taxonomy" id="1502292"/>
    <lineage>
        <taxon>Archaea</taxon>
        <taxon>Nitrososphaerota</taxon>
        <taxon>Marine Group I</taxon>
    </lineage>
</organism>
<sequence length="69" mass="7375">MTIPRVSSALKAVDLKQVPAPLIIGERINTQGSRKAKKLVLADDYDGLVDLGRTQVEDGAHCLDVCVAT</sequence>
<dbReference type="PROSITE" id="PS50972">
    <property type="entry name" value="PTERIN_BINDING"/>
    <property type="match status" value="1"/>
</dbReference>
<protein>
    <submittedName>
        <fullName evidence="2">Methionine synthase protein</fullName>
        <ecNumber evidence="2">2.1.1.13</ecNumber>
    </submittedName>
</protein>